<protein>
    <recommendedName>
        <fullName evidence="3">DUF5780 domain-containing protein</fullName>
    </recommendedName>
</protein>
<evidence type="ECO:0000313" key="2">
    <source>
        <dbReference type="Proteomes" id="UP001549104"/>
    </source>
</evidence>
<accession>A0ABV2KG13</accession>
<organism evidence="1 2">
    <name type="scientific">Sporosarcina psychrophila</name>
    <name type="common">Bacillus psychrophilus</name>
    <dbReference type="NCBI Taxonomy" id="1476"/>
    <lineage>
        <taxon>Bacteria</taxon>
        <taxon>Bacillati</taxon>
        <taxon>Bacillota</taxon>
        <taxon>Bacilli</taxon>
        <taxon>Bacillales</taxon>
        <taxon>Caryophanaceae</taxon>
        <taxon>Sporosarcina</taxon>
    </lineage>
</organism>
<dbReference type="EMBL" id="JBEPME010000012">
    <property type="protein sequence ID" value="MET3659545.1"/>
    <property type="molecule type" value="Genomic_DNA"/>
</dbReference>
<reference evidence="1 2" key="1">
    <citation type="submission" date="2024-06" db="EMBL/GenBank/DDBJ databases">
        <title>Sorghum-associated microbial communities from plants grown in Nebraska, USA.</title>
        <authorList>
            <person name="Schachtman D."/>
        </authorList>
    </citation>
    <scope>NUCLEOTIDE SEQUENCE [LARGE SCALE GENOMIC DNA]</scope>
    <source>
        <strain evidence="1 2">1288</strain>
    </source>
</reference>
<comment type="caution">
    <text evidence="1">The sequence shown here is derived from an EMBL/GenBank/DDBJ whole genome shotgun (WGS) entry which is preliminary data.</text>
</comment>
<evidence type="ECO:0008006" key="3">
    <source>
        <dbReference type="Google" id="ProtNLM"/>
    </source>
</evidence>
<proteinExistence type="predicted"/>
<sequence length="188" mass="21289">MKPIIKAGFIIVICMWLVACGNSVQVGHKSGEIFTPHETDIIQVGSDVENLEAMDQFVEDSKNEMEREVRYVVFENESADPTAVYTLKARKDLEAGQSWVEISRDWNYDAEGRDLIEPQQCSSVSKDIERGAFYLNECFHTWEIKLMPIGESNNNTSDATAAFGKMDQNDTYYDAETVHTISPSDTTW</sequence>
<gene>
    <name evidence="1" type="ORF">ABIC55_004689</name>
</gene>
<dbReference type="PROSITE" id="PS51257">
    <property type="entry name" value="PROKAR_LIPOPROTEIN"/>
    <property type="match status" value="1"/>
</dbReference>
<evidence type="ECO:0000313" key="1">
    <source>
        <dbReference type="EMBL" id="MET3659545.1"/>
    </source>
</evidence>
<keyword evidence="2" id="KW-1185">Reference proteome</keyword>
<dbReference type="Proteomes" id="UP001549104">
    <property type="component" value="Unassembled WGS sequence"/>
</dbReference>
<name>A0ABV2KG13_SPOPS</name>